<dbReference type="PANTHER" id="PTHR23429">
    <property type="entry name" value="GLUCOSE-6-PHOSPHATE 1-DEHYDROGENASE G6PD"/>
    <property type="match status" value="1"/>
</dbReference>
<dbReference type="SUPFAM" id="SSF51735">
    <property type="entry name" value="NAD(P)-binding Rossmann-fold domains"/>
    <property type="match status" value="1"/>
</dbReference>
<evidence type="ECO:0000256" key="2">
    <source>
        <dbReference type="ARBA" id="ARBA00022526"/>
    </source>
</evidence>
<reference evidence="10 12" key="1">
    <citation type="submission" date="2014-03" db="EMBL/GenBank/DDBJ databases">
        <title>Complete genome sequence of the Radio-Resistant Rubrobacter radiotolerans RSPS-4.</title>
        <authorList>
            <person name="Egas C.C."/>
            <person name="Barroso C.C."/>
            <person name="Froufe H.J.C."/>
            <person name="Pacheco J.J."/>
            <person name="Albuquerque L.L."/>
            <person name="da Costa M.M.S."/>
        </authorList>
    </citation>
    <scope>NUCLEOTIDE SEQUENCE [LARGE SCALE GENOMIC DNA]</scope>
    <source>
        <strain evidence="10 12">RSPS-4</strain>
    </source>
</reference>
<dbReference type="Pfam" id="PF02781">
    <property type="entry name" value="G6PD_C"/>
    <property type="match status" value="1"/>
</dbReference>
<evidence type="ECO:0000313" key="12">
    <source>
        <dbReference type="Proteomes" id="UP000025229"/>
    </source>
</evidence>
<comment type="catalytic activity">
    <reaction evidence="6">
        <text>D-glucose 6-phosphate + NADP(+) = 6-phospho-D-glucono-1,5-lactone + NADPH + H(+)</text>
        <dbReference type="Rhea" id="RHEA:15841"/>
        <dbReference type="ChEBI" id="CHEBI:15378"/>
        <dbReference type="ChEBI" id="CHEBI:57783"/>
        <dbReference type="ChEBI" id="CHEBI:57955"/>
        <dbReference type="ChEBI" id="CHEBI:58349"/>
        <dbReference type="ChEBI" id="CHEBI:61548"/>
        <dbReference type="EC" id="1.1.1.49"/>
    </reaction>
</comment>
<evidence type="ECO:0000256" key="1">
    <source>
        <dbReference type="ARBA" id="ARBA00004937"/>
    </source>
</evidence>
<accession>A0A023X189</accession>
<dbReference type="PRINTS" id="PR00079">
    <property type="entry name" value="G6PDHDRGNASE"/>
</dbReference>
<dbReference type="eggNOG" id="COG0364">
    <property type="taxonomic scope" value="Bacteria"/>
</dbReference>
<feature type="binding site" evidence="6">
    <location>
        <position position="328"/>
    </location>
    <ligand>
        <name>substrate</name>
    </ligand>
</feature>
<evidence type="ECO:0000313" key="11">
    <source>
        <dbReference type="EMBL" id="MDX5893650.1"/>
    </source>
</evidence>
<dbReference type="EC" id="1.1.1.49" evidence="6"/>
<comment type="similarity">
    <text evidence="6">Belongs to the glucose-6-phosphate dehydrogenase family.</text>
</comment>
<dbReference type="InterPro" id="IPR036291">
    <property type="entry name" value="NAD(P)-bd_dom_sf"/>
</dbReference>
<comment type="pathway">
    <text evidence="1 6">Carbohydrate degradation; pentose phosphate pathway; D-ribulose 5-phosphate from D-glucose 6-phosphate (oxidative stage): step 1/3.</text>
</comment>
<dbReference type="EMBL" id="JAWXXX010000001">
    <property type="protein sequence ID" value="MDX5893650.1"/>
    <property type="molecule type" value="Genomic_DNA"/>
</dbReference>
<evidence type="ECO:0000256" key="7">
    <source>
        <dbReference type="SAM" id="MobiDB-lite"/>
    </source>
</evidence>
<feature type="binding site" evidence="6">
    <location>
        <position position="136"/>
    </location>
    <ligand>
        <name>NADP(+)</name>
        <dbReference type="ChEBI" id="CHEBI:58349"/>
    </ligand>
</feature>
<evidence type="ECO:0000313" key="10">
    <source>
        <dbReference type="EMBL" id="AHY46242.1"/>
    </source>
</evidence>
<dbReference type="Gene3D" id="3.30.360.10">
    <property type="entry name" value="Dihydrodipicolinate Reductase, domain 2"/>
    <property type="match status" value="1"/>
</dbReference>
<reference evidence="11" key="2">
    <citation type="submission" date="2023-11" db="EMBL/GenBank/DDBJ databases">
        <title>MicrobeMod: A computational toolkit for identifying prokaryotic methylation and restriction-modification with nanopore sequencing.</title>
        <authorList>
            <person name="Crits-Christoph A."/>
            <person name="Kang S.C."/>
            <person name="Lee H."/>
            <person name="Ostrov N."/>
        </authorList>
    </citation>
    <scope>NUCLEOTIDE SEQUENCE</scope>
    <source>
        <strain evidence="11">ATCC 51242</strain>
    </source>
</reference>
<evidence type="ECO:0000256" key="6">
    <source>
        <dbReference type="HAMAP-Rule" id="MF_00966"/>
    </source>
</evidence>
<dbReference type="GO" id="GO:0006006">
    <property type="term" value="P:glucose metabolic process"/>
    <property type="evidence" value="ECO:0007669"/>
    <property type="project" value="UniProtKB-KW"/>
</dbReference>
<feature type="binding site" evidence="6">
    <location>
        <position position="223"/>
    </location>
    <ligand>
        <name>substrate</name>
    </ligand>
</feature>
<proteinExistence type="inferred from homology"/>
<sequence>MIRRMLVFGATGDLFGRYLAPALAGLIEAGQLPDGFAVTGAARKDLDPAAFRDSVAEDLARYAPEVSEEARTKFVEGLDYAPTDVTDDGDVARAARTLGEEPILAYLALPPGLFPDTVRSLAGAGLAEGSRLVLEKPFGQDLQSARELNALLHESFPESAVFRADHFLGEQTVQNVLGLRFANRVFEPVWNREHVERVEIVWDETLALEGRAGYYDSAGALKDMVQSHLLQLLALVAMEPPATLGEQDFRDRKVEVFRNVKAPAGPEAEKKTVRARYTAGEVEGSEVPAYVEEEGVEPERSTETFAEVTLEVENQRWSGVPFTLRSGKALGRDRREISVHFRPAERLAFGRNTEDPEPNILRLGMDPDTMSLDINVNGPGDLFTLERVGLDAELAPQRPSEYGRLLLAALGGGSMLSIRGDEAEECWRIVEPVLRAWREDAVPLLEYPAGSDGPAGKDPQQKRGDRT</sequence>
<dbReference type="STRING" id="42256.RradSPS_0959"/>
<keyword evidence="2 6" id="KW-0313">Glucose metabolism</keyword>
<evidence type="ECO:0000256" key="5">
    <source>
        <dbReference type="ARBA" id="ARBA00023277"/>
    </source>
</evidence>
<feature type="binding site" evidence="6">
    <location>
        <position position="204"/>
    </location>
    <ligand>
        <name>substrate</name>
    </ligand>
</feature>
<comment type="function">
    <text evidence="6">Catalyzes the oxidation of glucose 6-phosphate to 6-phosphogluconolactone.</text>
</comment>
<feature type="domain" description="Glucose-6-phosphate dehydrogenase NAD-binding" evidence="8">
    <location>
        <begin position="7"/>
        <end position="175"/>
    </location>
</feature>
<dbReference type="Proteomes" id="UP000025229">
    <property type="component" value="Chromosome"/>
</dbReference>
<evidence type="ECO:0000256" key="3">
    <source>
        <dbReference type="ARBA" id="ARBA00022857"/>
    </source>
</evidence>
<dbReference type="Proteomes" id="UP001281130">
    <property type="component" value="Unassembled WGS sequence"/>
</dbReference>
<name>A0A023X189_RUBRA</name>
<feature type="domain" description="Glucose-6-phosphate dehydrogenase C-terminal" evidence="9">
    <location>
        <begin position="179"/>
        <end position="459"/>
    </location>
</feature>
<dbReference type="InterPro" id="IPR022674">
    <property type="entry name" value="G6P_DH_NAD-bd"/>
</dbReference>
<feature type="binding site" evidence="6">
    <location>
        <position position="43"/>
    </location>
    <ligand>
        <name>NADP(+)</name>
        <dbReference type="ChEBI" id="CHEBI:58349"/>
    </ligand>
</feature>
<dbReference type="KEGG" id="rrd:RradSPS_0959"/>
<feature type="region of interest" description="Disordered" evidence="7">
    <location>
        <begin position="446"/>
        <end position="467"/>
    </location>
</feature>
<keyword evidence="5 6" id="KW-0119">Carbohydrate metabolism</keyword>
<dbReference type="GO" id="GO:0004345">
    <property type="term" value="F:glucose-6-phosphate dehydrogenase activity"/>
    <property type="evidence" value="ECO:0007669"/>
    <property type="project" value="UniProtKB-UniRule"/>
</dbReference>
<feature type="active site" description="Proton acceptor" evidence="6">
    <location>
        <position position="228"/>
    </location>
</feature>
<dbReference type="InterPro" id="IPR001282">
    <property type="entry name" value="G6P_DH"/>
</dbReference>
<dbReference type="Pfam" id="PF00479">
    <property type="entry name" value="G6PD_N"/>
    <property type="match status" value="1"/>
</dbReference>
<comment type="caution">
    <text evidence="6">Lacks conserved residue(s) required for the propagation of feature annotation.</text>
</comment>
<evidence type="ECO:0000256" key="4">
    <source>
        <dbReference type="ARBA" id="ARBA00023002"/>
    </source>
</evidence>
<dbReference type="PIRSF" id="PIRSF000110">
    <property type="entry name" value="G6PD"/>
    <property type="match status" value="1"/>
</dbReference>
<dbReference type="GO" id="GO:0005829">
    <property type="term" value="C:cytosol"/>
    <property type="evidence" value="ECO:0007669"/>
    <property type="project" value="TreeGrafter"/>
</dbReference>
<dbReference type="InterPro" id="IPR022675">
    <property type="entry name" value="G6P_DH_C"/>
</dbReference>
<evidence type="ECO:0000259" key="8">
    <source>
        <dbReference type="Pfam" id="PF00479"/>
    </source>
</evidence>
<dbReference type="RefSeq" id="WP_038681051.1">
    <property type="nucleotide sequence ID" value="NZ_CP007514.1"/>
</dbReference>
<protein>
    <recommendedName>
        <fullName evidence="6">Glucose-6-phosphate 1-dehydrogenase</fullName>
        <shortName evidence="6">G6PD</shortName>
        <ecNumber evidence="6">1.1.1.49</ecNumber>
    </recommendedName>
</protein>
<feature type="binding site" evidence="6">
    <location>
        <begin position="84"/>
        <end position="85"/>
    </location>
    <ligand>
        <name>NADP(+)</name>
        <dbReference type="ChEBI" id="CHEBI:58349"/>
    </ligand>
</feature>
<dbReference type="AlphaFoldDB" id="A0A023X189"/>
<dbReference type="HAMAP" id="MF_00966">
    <property type="entry name" value="G6PD"/>
    <property type="match status" value="1"/>
</dbReference>
<feature type="binding site" evidence="6">
    <location>
        <position position="166"/>
    </location>
    <ligand>
        <name>substrate</name>
    </ligand>
</feature>
<keyword evidence="12" id="KW-1185">Reference proteome</keyword>
<dbReference type="PATRIC" id="fig|42256.3.peg.969"/>
<dbReference type="UniPathway" id="UPA00115">
    <property type="reaction ID" value="UER00408"/>
</dbReference>
<dbReference type="PANTHER" id="PTHR23429:SF0">
    <property type="entry name" value="GLUCOSE-6-PHOSPHATE 1-DEHYDROGENASE"/>
    <property type="match status" value="1"/>
</dbReference>
<organism evidence="10 12">
    <name type="scientific">Rubrobacter radiotolerans</name>
    <name type="common">Arthrobacter radiotolerans</name>
    <dbReference type="NCBI Taxonomy" id="42256"/>
    <lineage>
        <taxon>Bacteria</taxon>
        <taxon>Bacillati</taxon>
        <taxon>Actinomycetota</taxon>
        <taxon>Rubrobacteria</taxon>
        <taxon>Rubrobacterales</taxon>
        <taxon>Rubrobacteraceae</taxon>
        <taxon>Rubrobacter</taxon>
    </lineage>
</organism>
<dbReference type="GO" id="GO:0009051">
    <property type="term" value="P:pentose-phosphate shunt, oxidative branch"/>
    <property type="evidence" value="ECO:0007669"/>
    <property type="project" value="TreeGrafter"/>
</dbReference>
<dbReference type="HOGENOM" id="CLU_013524_5_1_11"/>
<gene>
    <name evidence="6" type="primary">zwf</name>
    <name evidence="10" type="ORF">RradSPS_0959</name>
    <name evidence="11" type="ORF">SIL72_06360</name>
</gene>
<dbReference type="OrthoDB" id="9802739at2"/>
<dbReference type="NCBIfam" id="NF009492">
    <property type="entry name" value="PRK12853.1-3"/>
    <property type="match status" value="1"/>
</dbReference>
<keyword evidence="4 6" id="KW-0560">Oxidoreductase</keyword>
<dbReference type="NCBIfam" id="TIGR00871">
    <property type="entry name" value="zwf"/>
    <property type="match status" value="1"/>
</dbReference>
<dbReference type="Gene3D" id="3.40.50.720">
    <property type="entry name" value="NAD(P)-binding Rossmann-like Domain"/>
    <property type="match status" value="1"/>
</dbReference>
<dbReference type="GO" id="GO:0050661">
    <property type="term" value="F:NADP binding"/>
    <property type="evidence" value="ECO:0007669"/>
    <property type="project" value="UniProtKB-UniRule"/>
</dbReference>
<dbReference type="EMBL" id="CP007514">
    <property type="protein sequence ID" value="AHY46242.1"/>
    <property type="molecule type" value="Genomic_DNA"/>
</dbReference>
<dbReference type="SUPFAM" id="SSF55347">
    <property type="entry name" value="Glyceraldehyde-3-phosphate dehydrogenase-like, C-terminal domain"/>
    <property type="match status" value="1"/>
</dbReference>
<evidence type="ECO:0000259" key="9">
    <source>
        <dbReference type="Pfam" id="PF02781"/>
    </source>
</evidence>
<keyword evidence="3 6" id="KW-0521">NADP</keyword>